<reference evidence="1" key="1">
    <citation type="submission" date="2021-06" db="EMBL/GenBank/DDBJ databases">
        <authorList>
            <person name="Kallberg Y."/>
            <person name="Tangrot J."/>
            <person name="Rosling A."/>
        </authorList>
    </citation>
    <scope>NUCLEOTIDE SEQUENCE</scope>
    <source>
        <strain evidence="1">CL356</strain>
    </source>
</reference>
<keyword evidence="2" id="KW-1185">Reference proteome</keyword>
<proteinExistence type="predicted"/>
<organism evidence="1 2">
    <name type="scientific">Acaulospora colombiana</name>
    <dbReference type="NCBI Taxonomy" id="27376"/>
    <lineage>
        <taxon>Eukaryota</taxon>
        <taxon>Fungi</taxon>
        <taxon>Fungi incertae sedis</taxon>
        <taxon>Mucoromycota</taxon>
        <taxon>Glomeromycotina</taxon>
        <taxon>Glomeromycetes</taxon>
        <taxon>Diversisporales</taxon>
        <taxon>Acaulosporaceae</taxon>
        <taxon>Acaulospora</taxon>
    </lineage>
</organism>
<evidence type="ECO:0000313" key="2">
    <source>
        <dbReference type="Proteomes" id="UP000789525"/>
    </source>
</evidence>
<comment type="caution">
    <text evidence="1">The sequence shown here is derived from an EMBL/GenBank/DDBJ whole genome shotgun (WGS) entry which is preliminary data.</text>
</comment>
<dbReference type="EMBL" id="CAJVPT010013361">
    <property type="protein sequence ID" value="CAG8595222.1"/>
    <property type="molecule type" value="Genomic_DNA"/>
</dbReference>
<name>A0ACA9MJ66_9GLOM</name>
<accession>A0ACA9MJ66</accession>
<protein>
    <submittedName>
        <fullName evidence="1">10578_t:CDS:1</fullName>
    </submittedName>
</protein>
<evidence type="ECO:0000313" key="1">
    <source>
        <dbReference type="EMBL" id="CAG8595222.1"/>
    </source>
</evidence>
<gene>
    <name evidence="1" type="ORF">ACOLOM_LOCUS6477</name>
</gene>
<sequence length="228" mass="26316">MIEVTKESQNHETPVVINEIQNFVEAHWIHLPNQQRIIFNKSDNITEVITDQNQQTSLTEYFITNAQDPDASNLLYVDFPQQYTWNKMIKRWKKHQHGNCIVRIFMAHPGEGVKNFEKLKVVDNVLCATFKESAQRRGFLENDDKHQQYMAEAREFQMPNQLCNLFTMLLVFGDIADRDSGGSTPNSSSPSKPEHISTKTYEDQDLAKANILNEAQPMVFDEILGLIN</sequence>
<dbReference type="Proteomes" id="UP000789525">
    <property type="component" value="Unassembled WGS sequence"/>
</dbReference>